<reference evidence="2" key="1">
    <citation type="submission" date="2016-11" db="UniProtKB">
        <authorList>
            <consortium name="WormBaseParasite"/>
        </authorList>
    </citation>
    <scope>IDENTIFICATION</scope>
</reference>
<sequence>MQCHPMEYQIIEEKMSYSSPLLFQFLLHHKHSILAVSSFSSSSPRRRQFHPASPTLSDLFCVDAQSPAAAIRRKTTPIRS</sequence>
<protein>
    <submittedName>
        <fullName evidence="2">Ovule protein</fullName>
    </submittedName>
</protein>
<accession>A0A1I7TNF6</accession>
<dbReference type="AlphaFoldDB" id="A0A1I7TNF6"/>
<dbReference type="WBParaSite" id="Csp11.Scaffold629.g10176.t1">
    <property type="protein sequence ID" value="Csp11.Scaffold629.g10176.t1"/>
    <property type="gene ID" value="Csp11.Scaffold629.g10176"/>
</dbReference>
<evidence type="ECO:0000313" key="2">
    <source>
        <dbReference type="WBParaSite" id="Csp11.Scaffold629.g10176.t1"/>
    </source>
</evidence>
<dbReference type="Proteomes" id="UP000095282">
    <property type="component" value="Unplaced"/>
</dbReference>
<organism evidence="1 2">
    <name type="scientific">Caenorhabditis tropicalis</name>
    <dbReference type="NCBI Taxonomy" id="1561998"/>
    <lineage>
        <taxon>Eukaryota</taxon>
        <taxon>Metazoa</taxon>
        <taxon>Ecdysozoa</taxon>
        <taxon>Nematoda</taxon>
        <taxon>Chromadorea</taxon>
        <taxon>Rhabditida</taxon>
        <taxon>Rhabditina</taxon>
        <taxon>Rhabditomorpha</taxon>
        <taxon>Rhabditoidea</taxon>
        <taxon>Rhabditidae</taxon>
        <taxon>Peloderinae</taxon>
        <taxon>Caenorhabditis</taxon>
    </lineage>
</organism>
<name>A0A1I7TNF6_9PELO</name>
<proteinExistence type="predicted"/>
<keyword evidence="1" id="KW-1185">Reference proteome</keyword>
<evidence type="ECO:0000313" key="1">
    <source>
        <dbReference type="Proteomes" id="UP000095282"/>
    </source>
</evidence>